<evidence type="ECO:0000313" key="3">
    <source>
        <dbReference type="Proteomes" id="UP000807025"/>
    </source>
</evidence>
<evidence type="ECO:0000256" key="1">
    <source>
        <dbReference type="SAM" id="MobiDB-lite"/>
    </source>
</evidence>
<dbReference type="OrthoDB" id="2676123at2759"/>
<organism evidence="2 3">
    <name type="scientific">Pleurotus eryngii</name>
    <name type="common">Boletus of the steppes</name>
    <dbReference type="NCBI Taxonomy" id="5323"/>
    <lineage>
        <taxon>Eukaryota</taxon>
        <taxon>Fungi</taxon>
        <taxon>Dikarya</taxon>
        <taxon>Basidiomycota</taxon>
        <taxon>Agaricomycotina</taxon>
        <taxon>Agaricomycetes</taxon>
        <taxon>Agaricomycetidae</taxon>
        <taxon>Agaricales</taxon>
        <taxon>Pleurotineae</taxon>
        <taxon>Pleurotaceae</taxon>
        <taxon>Pleurotus</taxon>
    </lineage>
</organism>
<accession>A0A9P6DCT8</accession>
<keyword evidence="3" id="KW-1185">Reference proteome</keyword>
<feature type="region of interest" description="Disordered" evidence="1">
    <location>
        <begin position="97"/>
        <end position="270"/>
    </location>
</feature>
<dbReference type="EMBL" id="MU154522">
    <property type="protein sequence ID" value="KAF9502041.1"/>
    <property type="molecule type" value="Genomic_DNA"/>
</dbReference>
<proteinExistence type="predicted"/>
<evidence type="ECO:0000313" key="2">
    <source>
        <dbReference type="EMBL" id="KAF9502041.1"/>
    </source>
</evidence>
<dbReference type="AlphaFoldDB" id="A0A9P6DCT8"/>
<comment type="caution">
    <text evidence="2">The sequence shown here is derived from an EMBL/GenBank/DDBJ whole genome shotgun (WGS) entry which is preliminary data.</text>
</comment>
<feature type="compositionally biased region" description="Basic residues" evidence="1">
    <location>
        <begin position="158"/>
        <end position="173"/>
    </location>
</feature>
<feature type="compositionally biased region" description="Low complexity" evidence="1">
    <location>
        <begin position="46"/>
        <end position="62"/>
    </location>
</feature>
<sequence length="316" mass="34182">MTNSLSMPGGSPIRRKPQYTYRSPSTNTPENSIQRLSSSQRSGGNSQKVKSPPSSSKPPQVKNTVISSIRLRQRYPMNPPLPLYHPLGQLALSLPPLDTAAFGLPPIPSSIFNDGDSSRSRKSMSQGRDGEDKLESPTASASSPLTPVAVPARETKPSPRKRRAGGGGQRRKRKEPDDSDAPYPNPPKRTRHPRSGGRFASATADVASPTESTSGLDLGDVTPTSRAKPDLPDEDIVPERRSTRSRNMPKRRDSSDNSAVTTPIDQAPSEMLTEAIVDGDNGNEMAVDAEILRDEAEPQETPQQPADDDGMKMKNE</sequence>
<gene>
    <name evidence="2" type="ORF">BDN71DRAFT_1426472</name>
</gene>
<feature type="compositionally biased region" description="Basic and acidic residues" evidence="1">
    <location>
        <begin position="227"/>
        <end position="242"/>
    </location>
</feature>
<feature type="compositionally biased region" description="Polar residues" evidence="1">
    <location>
        <begin position="20"/>
        <end position="45"/>
    </location>
</feature>
<protein>
    <submittedName>
        <fullName evidence="2">Uncharacterized protein</fullName>
    </submittedName>
</protein>
<feature type="region of interest" description="Disordered" evidence="1">
    <location>
        <begin position="287"/>
        <end position="316"/>
    </location>
</feature>
<reference evidence="2" key="1">
    <citation type="submission" date="2020-11" db="EMBL/GenBank/DDBJ databases">
        <authorList>
            <consortium name="DOE Joint Genome Institute"/>
            <person name="Ahrendt S."/>
            <person name="Riley R."/>
            <person name="Andreopoulos W."/>
            <person name="Labutti K."/>
            <person name="Pangilinan J."/>
            <person name="Ruiz-Duenas F.J."/>
            <person name="Barrasa J.M."/>
            <person name="Sanchez-Garcia M."/>
            <person name="Camarero S."/>
            <person name="Miyauchi S."/>
            <person name="Serrano A."/>
            <person name="Linde D."/>
            <person name="Babiker R."/>
            <person name="Drula E."/>
            <person name="Ayuso-Fernandez I."/>
            <person name="Pacheco R."/>
            <person name="Padilla G."/>
            <person name="Ferreira P."/>
            <person name="Barriuso J."/>
            <person name="Kellner H."/>
            <person name="Castanera R."/>
            <person name="Alfaro M."/>
            <person name="Ramirez L."/>
            <person name="Pisabarro A.G."/>
            <person name="Kuo A."/>
            <person name="Tritt A."/>
            <person name="Lipzen A."/>
            <person name="He G."/>
            <person name="Yan M."/>
            <person name="Ng V."/>
            <person name="Cullen D."/>
            <person name="Martin F."/>
            <person name="Rosso M.-N."/>
            <person name="Henrissat B."/>
            <person name="Hibbett D."/>
            <person name="Martinez A.T."/>
            <person name="Grigoriev I.V."/>
        </authorList>
    </citation>
    <scope>NUCLEOTIDE SEQUENCE</scope>
    <source>
        <strain evidence="2">ATCC 90797</strain>
    </source>
</reference>
<feature type="region of interest" description="Disordered" evidence="1">
    <location>
        <begin position="1"/>
        <end position="64"/>
    </location>
</feature>
<dbReference type="Proteomes" id="UP000807025">
    <property type="component" value="Unassembled WGS sequence"/>
</dbReference>
<name>A0A9P6DCT8_PLEER</name>
<feature type="compositionally biased region" description="Low complexity" evidence="1">
    <location>
        <begin position="136"/>
        <end position="152"/>
    </location>
</feature>